<evidence type="ECO:0000313" key="2">
    <source>
        <dbReference type="Proteomes" id="UP001374584"/>
    </source>
</evidence>
<dbReference type="EMBL" id="JAYMYR010000007">
    <property type="protein sequence ID" value="KAK7353464.1"/>
    <property type="molecule type" value="Genomic_DNA"/>
</dbReference>
<sequence length="71" mass="8032">MYIGSAVPPSKFLALPFEFAASPFHISKGDKSNLNAEQLNCMQLKKPQFSLRKLVNLFNEEEEEAFILSRA</sequence>
<dbReference type="AlphaFoldDB" id="A0AAN9R055"/>
<dbReference type="Proteomes" id="UP001374584">
    <property type="component" value="Unassembled WGS sequence"/>
</dbReference>
<organism evidence="1 2">
    <name type="scientific">Phaseolus coccineus</name>
    <name type="common">Scarlet runner bean</name>
    <name type="synonym">Phaseolus multiflorus</name>
    <dbReference type="NCBI Taxonomy" id="3886"/>
    <lineage>
        <taxon>Eukaryota</taxon>
        <taxon>Viridiplantae</taxon>
        <taxon>Streptophyta</taxon>
        <taxon>Embryophyta</taxon>
        <taxon>Tracheophyta</taxon>
        <taxon>Spermatophyta</taxon>
        <taxon>Magnoliopsida</taxon>
        <taxon>eudicotyledons</taxon>
        <taxon>Gunneridae</taxon>
        <taxon>Pentapetalae</taxon>
        <taxon>rosids</taxon>
        <taxon>fabids</taxon>
        <taxon>Fabales</taxon>
        <taxon>Fabaceae</taxon>
        <taxon>Papilionoideae</taxon>
        <taxon>50 kb inversion clade</taxon>
        <taxon>NPAAA clade</taxon>
        <taxon>indigoferoid/millettioid clade</taxon>
        <taxon>Phaseoleae</taxon>
        <taxon>Phaseolus</taxon>
    </lineage>
</organism>
<gene>
    <name evidence="1" type="ORF">VNO80_18911</name>
</gene>
<reference evidence="1 2" key="1">
    <citation type="submission" date="2024-01" db="EMBL/GenBank/DDBJ databases">
        <title>The genomes of 5 underutilized Papilionoideae crops provide insights into root nodulation and disease resistanc.</title>
        <authorList>
            <person name="Jiang F."/>
        </authorList>
    </citation>
    <scope>NUCLEOTIDE SEQUENCE [LARGE SCALE GENOMIC DNA]</scope>
    <source>
        <strain evidence="1">JINMINGXINNONG_FW02</strain>
        <tissue evidence="1">Leaves</tissue>
    </source>
</reference>
<accession>A0AAN9R055</accession>
<protein>
    <submittedName>
        <fullName evidence="1">Uncharacterized protein</fullName>
    </submittedName>
</protein>
<evidence type="ECO:0000313" key="1">
    <source>
        <dbReference type="EMBL" id="KAK7353464.1"/>
    </source>
</evidence>
<name>A0AAN9R055_PHACN</name>
<comment type="caution">
    <text evidence="1">The sequence shown here is derived from an EMBL/GenBank/DDBJ whole genome shotgun (WGS) entry which is preliminary data.</text>
</comment>
<proteinExistence type="predicted"/>
<keyword evidence="2" id="KW-1185">Reference proteome</keyword>